<dbReference type="GO" id="GO:0015344">
    <property type="term" value="F:siderophore uptake transmembrane transporter activity"/>
    <property type="evidence" value="ECO:0007669"/>
    <property type="project" value="TreeGrafter"/>
</dbReference>
<feature type="domain" description="TonB-dependent receptor-like beta-barrel" evidence="13">
    <location>
        <begin position="222"/>
        <end position="591"/>
    </location>
</feature>
<accession>A0A7U3Y2T4</accession>
<evidence type="ECO:0000256" key="4">
    <source>
        <dbReference type="ARBA" id="ARBA00022452"/>
    </source>
</evidence>
<evidence type="ECO:0000259" key="13">
    <source>
        <dbReference type="Pfam" id="PF00593"/>
    </source>
</evidence>
<evidence type="ECO:0000256" key="5">
    <source>
        <dbReference type="ARBA" id="ARBA00022692"/>
    </source>
</evidence>
<dbReference type="Pfam" id="PF07715">
    <property type="entry name" value="Plug"/>
    <property type="match status" value="1"/>
</dbReference>
<keyword evidence="10 11" id="KW-0998">Cell outer membrane</keyword>
<evidence type="ECO:0000256" key="8">
    <source>
        <dbReference type="ARBA" id="ARBA00023136"/>
    </source>
</evidence>
<keyword evidence="9 15" id="KW-0675">Receptor</keyword>
<evidence type="ECO:0000256" key="12">
    <source>
        <dbReference type="RuleBase" id="RU003357"/>
    </source>
</evidence>
<dbReference type="PROSITE" id="PS52016">
    <property type="entry name" value="TONB_DEPENDENT_REC_3"/>
    <property type="match status" value="1"/>
</dbReference>
<evidence type="ECO:0000256" key="3">
    <source>
        <dbReference type="ARBA" id="ARBA00022448"/>
    </source>
</evidence>
<reference evidence="15 16" key="1">
    <citation type="journal article" date="2008" name="Antimicrob. Agents Chemother.">
        <title>Whole-genome pyrosequencing of an epidemic multidrug-resistant Acinetobacter baumannii strain belonging to the European clone II group.</title>
        <authorList>
            <person name="Iacono M."/>
            <person name="Villa L."/>
            <person name="Fortini D."/>
            <person name="Bordoni R."/>
            <person name="Imperi F."/>
            <person name="Bonnal R.J."/>
            <person name="Sicheritz-Ponten T."/>
            <person name="De Bellis G."/>
            <person name="Visca P."/>
            <person name="Cassone A."/>
            <person name="Carattoli A."/>
        </authorList>
    </citation>
    <scope>NUCLEOTIDE SEQUENCE [LARGE SCALE GENOMIC DNA]</scope>
    <source>
        <strain evidence="15 16">ACICU</strain>
    </source>
</reference>
<dbReference type="InterPro" id="IPR036942">
    <property type="entry name" value="Beta-barrel_TonB_sf"/>
</dbReference>
<keyword evidence="8 11" id="KW-0472">Membrane</keyword>
<evidence type="ECO:0000256" key="9">
    <source>
        <dbReference type="ARBA" id="ARBA00023170"/>
    </source>
</evidence>
<proteinExistence type="inferred from homology"/>
<dbReference type="PANTHER" id="PTHR30069">
    <property type="entry name" value="TONB-DEPENDENT OUTER MEMBRANE RECEPTOR"/>
    <property type="match status" value="1"/>
</dbReference>
<dbReference type="EMBL" id="CP000863">
    <property type="protein sequence ID" value="ACC58436.1"/>
    <property type="molecule type" value="Genomic_DNA"/>
</dbReference>
<evidence type="ECO:0000256" key="2">
    <source>
        <dbReference type="ARBA" id="ARBA00008143"/>
    </source>
</evidence>
<evidence type="ECO:0000256" key="6">
    <source>
        <dbReference type="ARBA" id="ARBA00022729"/>
    </source>
</evidence>
<dbReference type="PROSITE" id="PS51257">
    <property type="entry name" value="PROKAR_LIPOPROTEIN"/>
    <property type="match status" value="1"/>
</dbReference>
<keyword evidence="5 11" id="KW-0812">Transmembrane</keyword>
<comment type="subcellular location">
    <subcellularLocation>
        <location evidence="1 11">Cell outer membrane</location>
        <topology evidence="1 11">Multi-pass membrane protein</topology>
    </subcellularLocation>
</comment>
<feature type="domain" description="TonB-dependent receptor plug" evidence="14">
    <location>
        <begin position="53"/>
        <end position="160"/>
    </location>
</feature>
<dbReference type="GO" id="GO:0009279">
    <property type="term" value="C:cell outer membrane"/>
    <property type="evidence" value="ECO:0007669"/>
    <property type="project" value="UniProtKB-SubCell"/>
</dbReference>
<evidence type="ECO:0000259" key="14">
    <source>
        <dbReference type="Pfam" id="PF07715"/>
    </source>
</evidence>
<dbReference type="InterPro" id="IPR037066">
    <property type="entry name" value="Plug_dom_sf"/>
</dbReference>
<dbReference type="Gene3D" id="2.40.170.20">
    <property type="entry name" value="TonB-dependent receptor, beta-barrel domain"/>
    <property type="match status" value="1"/>
</dbReference>
<dbReference type="Proteomes" id="UP000008839">
    <property type="component" value="Chromosome"/>
</dbReference>
<dbReference type="InterPro" id="IPR039426">
    <property type="entry name" value="TonB-dep_rcpt-like"/>
</dbReference>
<dbReference type="KEGG" id="abc:ACICU_03124"/>
<evidence type="ECO:0000313" key="16">
    <source>
        <dbReference type="Proteomes" id="UP000008839"/>
    </source>
</evidence>
<name>A0A7U3Y2T4_ACIBC</name>
<keyword evidence="4 11" id="KW-1134">Transmembrane beta strand</keyword>
<dbReference type="GO" id="GO:0044718">
    <property type="term" value="P:siderophore transmembrane transport"/>
    <property type="evidence" value="ECO:0007669"/>
    <property type="project" value="TreeGrafter"/>
</dbReference>
<organism evidence="15 16">
    <name type="scientific">Acinetobacter baumannii (strain ACICU)</name>
    <dbReference type="NCBI Taxonomy" id="405416"/>
    <lineage>
        <taxon>Bacteria</taxon>
        <taxon>Pseudomonadati</taxon>
        <taxon>Pseudomonadota</taxon>
        <taxon>Gammaproteobacteria</taxon>
        <taxon>Moraxellales</taxon>
        <taxon>Moraxellaceae</taxon>
        <taxon>Acinetobacter</taxon>
        <taxon>Acinetobacter calcoaceticus/baumannii complex</taxon>
    </lineage>
</organism>
<evidence type="ECO:0000313" key="15">
    <source>
        <dbReference type="EMBL" id="ACC58436.1"/>
    </source>
</evidence>
<dbReference type="InterPro" id="IPR000531">
    <property type="entry name" value="Beta-barrel_TonB"/>
</dbReference>
<dbReference type="InterPro" id="IPR012910">
    <property type="entry name" value="Plug_dom"/>
</dbReference>
<dbReference type="CDD" id="cd01347">
    <property type="entry name" value="ligand_gated_channel"/>
    <property type="match status" value="1"/>
</dbReference>
<dbReference type="PANTHER" id="PTHR30069:SF29">
    <property type="entry name" value="HEMOGLOBIN AND HEMOGLOBIN-HAPTOGLOBIN-BINDING PROTEIN 1-RELATED"/>
    <property type="match status" value="1"/>
</dbReference>
<dbReference type="AlphaFoldDB" id="A0A7U3Y2T4"/>
<evidence type="ECO:0000256" key="1">
    <source>
        <dbReference type="ARBA" id="ARBA00004571"/>
    </source>
</evidence>
<dbReference type="SUPFAM" id="SSF56935">
    <property type="entry name" value="Porins"/>
    <property type="match status" value="1"/>
</dbReference>
<keyword evidence="7 12" id="KW-0798">TonB box</keyword>
<evidence type="ECO:0000256" key="7">
    <source>
        <dbReference type="ARBA" id="ARBA00023077"/>
    </source>
</evidence>
<dbReference type="Pfam" id="PF00593">
    <property type="entry name" value="TonB_dep_Rec_b-barrel"/>
    <property type="match status" value="1"/>
</dbReference>
<protein>
    <submittedName>
        <fullName evidence="15">Outer membrane cobalamin receptor protein</fullName>
    </submittedName>
</protein>
<dbReference type="Gene3D" id="2.170.130.10">
    <property type="entry name" value="TonB-dependent receptor, plug domain"/>
    <property type="match status" value="1"/>
</dbReference>
<gene>
    <name evidence="15" type="ordered locus">ACICU_03124</name>
</gene>
<sequence>MEHVMSKSFQPTRLVGAIAIAMGCSPVIFAEDATNATQLDPIVITASKSAEKASEVPARISVISKEEIEKNPVLNLSDVLQKDASIYIKQSGGVGQLTDLSLRGGQTGSTLLLKNGARLNTQNGLGPVSPEFINLSDVDQIEILKGPASVQYGSDAISGVVQLISNNPTKSGASLTGVYGENRTYKTLVNADYVDDSGFYASIGGQRMETDGTSIINIQDKSEKAAFDQKGYNAKIGYSNDVINTSLAIDQNQGTNNYTTNYSTNNAKRNFENRLVNWLASYKASSDLVLNARYSHYLDKIEQIIYQSHFNTTSDEGDINAKWNFVPNQNILAGVTYNRSKYDASSSPEAVRDISSTGYYLQHQYNDNGIHTQVGVRVEDNDWFGTHTVGQAAIRYQISPLTSIYTNIGTAFKAPTLEHLYGSYGYDFYSNPDLKPEESKSYEIGIDQKFNYGISAYLSGYYTDVKNLISYGAINGRTTYINLNKADMKGGEIGLKWSKDNIFVNAEYAYVEARDKDKDIDVPYRPRQTYTLTAGYDDGIYGVNASLVSRSKANAQNIENSVKVPGYATVDLNAFWNMNPNIKLFTNIQNIGDVRYNTAYNAQSSFSPEYWYINGGRQASVGVTFRY</sequence>
<keyword evidence="3 11" id="KW-0813">Transport</keyword>
<evidence type="ECO:0000256" key="10">
    <source>
        <dbReference type="ARBA" id="ARBA00023237"/>
    </source>
</evidence>
<evidence type="ECO:0000256" key="11">
    <source>
        <dbReference type="PROSITE-ProRule" id="PRU01360"/>
    </source>
</evidence>
<comment type="similarity">
    <text evidence="2">Belongs to the TonB-dependent receptor family. Hemoglobin/haptoglobin binding protein subfamily.</text>
</comment>
<keyword evidence="6" id="KW-0732">Signal</keyword>